<dbReference type="GO" id="GO:0004560">
    <property type="term" value="F:alpha-L-fucosidase activity"/>
    <property type="evidence" value="ECO:0007669"/>
    <property type="project" value="InterPro"/>
</dbReference>
<name>A0A6A4I023_9AGAR</name>
<dbReference type="Pfam" id="PF14498">
    <property type="entry name" value="Glyco_hyd_65N_2"/>
    <property type="match status" value="1"/>
</dbReference>
<dbReference type="PANTHER" id="PTHR31084:SF3">
    <property type="entry name" value="ALPHA-FUCOSIDASE A"/>
    <property type="match status" value="1"/>
</dbReference>
<organism evidence="5 6">
    <name type="scientific">Gymnopus androsaceus JB14</name>
    <dbReference type="NCBI Taxonomy" id="1447944"/>
    <lineage>
        <taxon>Eukaryota</taxon>
        <taxon>Fungi</taxon>
        <taxon>Dikarya</taxon>
        <taxon>Basidiomycota</taxon>
        <taxon>Agaricomycotina</taxon>
        <taxon>Agaricomycetes</taxon>
        <taxon>Agaricomycetidae</taxon>
        <taxon>Agaricales</taxon>
        <taxon>Marasmiineae</taxon>
        <taxon>Omphalotaceae</taxon>
        <taxon>Gymnopus</taxon>
    </lineage>
</organism>
<evidence type="ECO:0000256" key="1">
    <source>
        <dbReference type="SAM" id="SignalP"/>
    </source>
</evidence>
<evidence type="ECO:0000259" key="4">
    <source>
        <dbReference type="Pfam" id="PF22124"/>
    </source>
</evidence>
<proteinExistence type="predicted"/>
<keyword evidence="6" id="KW-1185">Reference proteome</keyword>
<accession>A0A6A4I023</accession>
<dbReference type="AlphaFoldDB" id="A0A6A4I023"/>
<protein>
    <submittedName>
        <fullName evidence="5">Glycoside hydrolase family 95 protein</fullName>
    </submittedName>
</protein>
<dbReference type="OrthoDB" id="2848340at2759"/>
<evidence type="ECO:0000313" key="6">
    <source>
        <dbReference type="Proteomes" id="UP000799118"/>
    </source>
</evidence>
<keyword evidence="1" id="KW-0732">Signal</keyword>
<dbReference type="InterPro" id="IPR049053">
    <property type="entry name" value="AFCA-like_C"/>
</dbReference>
<dbReference type="InterPro" id="IPR008928">
    <property type="entry name" value="6-hairpin_glycosidase_sf"/>
</dbReference>
<dbReference type="EMBL" id="ML769433">
    <property type="protein sequence ID" value="KAE9402567.1"/>
    <property type="molecule type" value="Genomic_DNA"/>
</dbReference>
<dbReference type="InterPro" id="IPR012341">
    <property type="entry name" value="6hp_glycosidase-like_sf"/>
</dbReference>
<dbReference type="GO" id="GO:0005975">
    <property type="term" value="P:carbohydrate metabolic process"/>
    <property type="evidence" value="ECO:0007669"/>
    <property type="project" value="InterPro"/>
</dbReference>
<gene>
    <name evidence="5" type="ORF">BT96DRAFT_991017</name>
</gene>
<reference evidence="5" key="1">
    <citation type="journal article" date="2019" name="Environ. Microbiol.">
        <title>Fungal ecological strategies reflected in gene transcription - a case study of two litter decomposers.</title>
        <authorList>
            <person name="Barbi F."/>
            <person name="Kohler A."/>
            <person name="Barry K."/>
            <person name="Baskaran P."/>
            <person name="Daum C."/>
            <person name="Fauchery L."/>
            <person name="Ihrmark K."/>
            <person name="Kuo A."/>
            <person name="LaButti K."/>
            <person name="Lipzen A."/>
            <person name="Morin E."/>
            <person name="Grigoriev I.V."/>
            <person name="Henrissat B."/>
            <person name="Lindahl B."/>
            <person name="Martin F."/>
        </authorList>
    </citation>
    <scope>NUCLEOTIDE SEQUENCE</scope>
    <source>
        <strain evidence="5">JB14</strain>
    </source>
</reference>
<dbReference type="InterPro" id="IPR016518">
    <property type="entry name" value="Alpha-L-fucosidase"/>
</dbReference>
<feature type="signal peptide" evidence="1">
    <location>
        <begin position="1"/>
        <end position="18"/>
    </location>
</feature>
<evidence type="ECO:0000259" key="2">
    <source>
        <dbReference type="Pfam" id="PF14498"/>
    </source>
</evidence>
<dbReference type="InterPro" id="IPR054363">
    <property type="entry name" value="GH95_cat"/>
</dbReference>
<dbReference type="PIRSF" id="PIRSF007663">
    <property type="entry name" value="UCP007663"/>
    <property type="match status" value="1"/>
</dbReference>
<dbReference type="InterPro" id="IPR027414">
    <property type="entry name" value="GH95_N_dom"/>
</dbReference>
<feature type="domain" description="Glycosyl hydrolase family 95 N-terminal" evidence="2">
    <location>
        <begin position="33"/>
        <end position="289"/>
    </location>
</feature>
<dbReference type="Gene3D" id="1.50.10.10">
    <property type="match status" value="1"/>
</dbReference>
<dbReference type="Proteomes" id="UP000799118">
    <property type="component" value="Unassembled WGS sequence"/>
</dbReference>
<evidence type="ECO:0000313" key="5">
    <source>
        <dbReference type="EMBL" id="KAE9402567.1"/>
    </source>
</evidence>
<feature type="domain" description="Alpha fucosidase A-like C-terminal" evidence="3">
    <location>
        <begin position="804"/>
        <end position="857"/>
    </location>
</feature>
<dbReference type="SUPFAM" id="SSF48208">
    <property type="entry name" value="Six-hairpin glycosidases"/>
    <property type="match status" value="1"/>
</dbReference>
<evidence type="ECO:0000259" key="3">
    <source>
        <dbReference type="Pfam" id="PF21307"/>
    </source>
</evidence>
<feature type="domain" description="Glycosyl hydrolase family 95 catalytic" evidence="4">
    <location>
        <begin position="320"/>
        <end position="787"/>
    </location>
</feature>
<keyword evidence="5" id="KW-0378">Hydrolase</keyword>
<sequence length="882" mass="96810">MKLKTLTASTILPVAVISSSTPPAAFPASGNGLWYNTTGDVTGTLWSTTFLPIGNGYLAAMTPGGMEIEALQLNIESLWAGGPFQDPTYNGGNKLPNETTATHLALEGIRASIFANATGETEDVYPLTSPFPFYGSYVGAGYLITTMNVSSPATDFARWLDLDEGVARTTWTQSSSTFIRETFCSHPTEACVQFLNTSSNATLPGVTYAFSVLDSLLPTPPNITCQDSSTLKLRGFASEPGMLYEILAQVQSTGGLVSCNALDSTNATISVTGATETWISWVGGTEYSMDAGDEASNFSFQGPDPHEALVSLLSSADTESYQNVLAEHIADVNDVLYSQFSLSLGQVTDSRPTDEIVTGYEYNVGNPYLEWITFNYGRYMLASSARDTPWGGDYHADINVQMNYWSAEMSNLDVTSSLWNYIEKTWAPRGATTAQLIYNISRGWVTHDEMNIFGHTGMKGGPGEGNTAEWANYPVSAVWLVRMPSSQSDVTECSLHSRWLDLWDHFDYTNDVAWWQAQGYPLLKGVASFHLDTLIPDQHFNDGTLITAPCNSPEQVPITLGCAHTQQLIWQMFNAVEKGFNASGDTDTDFLDGKHRCNFSDSLNHVRDEREQDVSVLEVPFRCWFKEPEVIAKRSQMDKGIRIGWWGQLQEWKVNLDSPTDTHRHLSHLVGLYPGYAIASYDMGIQGGLIYNDTKFNYTKDEVMDAAMTSLIHRGNGTGPDADAGWEKAWRAAAWAQLGNASEFYFELTYTLYENFAPNLFSLYDPFDPVPIFQIDANFGFPAALLNGLLQAPDVASFDIPLVITLLPALPTNWPSGHLKGARTRGGITVDLDWSDGKPETVTLTVDESPISTSRNVQVVYAGKEVGSFTTSPNFATTIQSF</sequence>
<dbReference type="Pfam" id="PF21307">
    <property type="entry name" value="Glyco_hydro_95_C"/>
    <property type="match status" value="1"/>
</dbReference>
<feature type="chain" id="PRO_5025602560" evidence="1">
    <location>
        <begin position="19"/>
        <end position="882"/>
    </location>
</feature>
<dbReference type="PANTHER" id="PTHR31084">
    <property type="entry name" value="ALPHA-L-FUCOSIDASE 2"/>
    <property type="match status" value="1"/>
</dbReference>
<dbReference type="Pfam" id="PF22124">
    <property type="entry name" value="Glyco_hydro_95_cat"/>
    <property type="match status" value="1"/>
</dbReference>